<evidence type="ECO:0000256" key="1">
    <source>
        <dbReference type="SAM" id="MobiDB-lite"/>
    </source>
</evidence>
<accession>A0A8R1EI96</accession>
<proteinExistence type="predicted"/>
<dbReference type="Proteomes" id="UP000005237">
    <property type="component" value="Unassembled WGS sequence"/>
</dbReference>
<evidence type="ECO:0000313" key="2">
    <source>
        <dbReference type="EnsemblMetazoa" id="CJA37004.1"/>
    </source>
</evidence>
<feature type="compositionally biased region" description="Polar residues" evidence="1">
    <location>
        <begin position="49"/>
        <end position="65"/>
    </location>
</feature>
<reference evidence="3" key="1">
    <citation type="submission" date="2010-08" db="EMBL/GenBank/DDBJ databases">
        <authorList>
            <consortium name="Caenorhabditis japonica Sequencing Consortium"/>
            <person name="Wilson R.K."/>
        </authorList>
    </citation>
    <scope>NUCLEOTIDE SEQUENCE [LARGE SCALE GENOMIC DNA]</scope>
    <source>
        <strain evidence="3">DF5081</strain>
    </source>
</reference>
<evidence type="ECO:0000313" key="3">
    <source>
        <dbReference type="Proteomes" id="UP000005237"/>
    </source>
</evidence>
<keyword evidence="3" id="KW-1185">Reference proteome</keyword>
<organism evidence="2 3">
    <name type="scientific">Caenorhabditis japonica</name>
    <dbReference type="NCBI Taxonomy" id="281687"/>
    <lineage>
        <taxon>Eukaryota</taxon>
        <taxon>Metazoa</taxon>
        <taxon>Ecdysozoa</taxon>
        <taxon>Nematoda</taxon>
        <taxon>Chromadorea</taxon>
        <taxon>Rhabditida</taxon>
        <taxon>Rhabditina</taxon>
        <taxon>Rhabditomorpha</taxon>
        <taxon>Rhabditoidea</taxon>
        <taxon>Rhabditidae</taxon>
        <taxon>Peloderinae</taxon>
        <taxon>Caenorhabditis</taxon>
    </lineage>
</organism>
<reference evidence="2" key="2">
    <citation type="submission" date="2022-06" db="UniProtKB">
        <authorList>
            <consortium name="EnsemblMetazoa"/>
        </authorList>
    </citation>
    <scope>IDENTIFICATION</scope>
    <source>
        <strain evidence="2">DF5081</strain>
    </source>
</reference>
<name>A0A8R1EI96_CAEJA</name>
<protein>
    <submittedName>
        <fullName evidence="2">Uncharacterized protein</fullName>
    </submittedName>
</protein>
<feature type="compositionally biased region" description="Basic residues" evidence="1">
    <location>
        <begin position="92"/>
        <end position="101"/>
    </location>
</feature>
<sequence>MTIEINRPEAVIQNISRPSEQLRRAHLGQLKKVVDVSGPAITTLIDESGLNTDTPTHQSANQETFSDPEFLQSKSCLPSASPPQALLFQTRNKIKKRTQRS</sequence>
<dbReference type="AlphaFoldDB" id="A0A8R1EI96"/>
<dbReference type="EnsemblMetazoa" id="CJA37004.1">
    <property type="protein sequence ID" value="CJA37004.1"/>
    <property type="gene ID" value="WBGene00212851"/>
</dbReference>
<feature type="region of interest" description="Disordered" evidence="1">
    <location>
        <begin position="46"/>
        <end position="101"/>
    </location>
</feature>